<feature type="non-terminal residue" evidence="4">
    <location>
        <position position="1"/>
    </location>
</feature>
<reference evidence="4" key="1">
    <citation type="journal article" date="2014" name="Front. Microbiol.">
        <title>High frequency of phylogenetically diverse reductive dehalogenase-homologous genes in deep subseafloor sedimentary metagenomes.</title>
        <authorList>
            <person name="Kawai M."/>
            <person name="Futagami T."/>
            <person name="Toyoda A."/>
            <person name="Takaki Y."/>
            <person name="Nishi S."/>
            <person name="Hori S."/>
            <person name="Arai W."/>
            <person name="Tsubouchi T."/>
            <person name="Morono Y."/>
            <person name="Uchiyama I."/>
            <person name="Ito T."/>
            <person name="Fujiyama A."/>
            <person name="Inagaki F."/>
            <person name="Takami H."/>
        </authorList>
    </citation>
    <scope>NUCLEOTIDE SEQUENCE</scope>
    <source>
        <strain evidence="4">Expedition CK06-06</strain>
    </source>
</reference>
<dbReference type="PANTHER" id="PTHR11741">
    <property type="entry name" value="ELONGATION FACTOR TS"/>
    <property type="match status" value="1"/>
</dbReference>
<dbReference type="InterPro" id="IPR014039">
    <property type="entry name" value="Transl_elong_EFTs/EF1B_dimer"/>
</dbReference>
<proteinExistence type="inferred from homology"/>
<protein>
    <recommendedName>
        <fullName evidence="3">Translation elongation factor EFTs/EF1B dimerisation domain-containing protein</fullName>
    </recommendedName>
</protein>
<organism evidence="4">
    <name type="scientific">marine sediment metagenome</name>
    <dbReference type="NCBI Taxonomy" id="412755"/>
    <lineage>
        <taxon>unclassified sequences</taxon>
        <taxon>metagenomes</taxon>
        <taxon>ecological metagenomes</taxon>
    </lineage>
</organism>
<evidence type="ECO:0000313" key="4">
    <source>
        <dbReference type="EMBL" id="GAG08352.1"/>
    </source>
</evidence>
<keyword evidence="2" id="KW-0648">Protein biosynthesis</keyword>
<dbReference type="SUPFAM" id="SSF54713">
    <property type="entry name" value="Elongation factor Ts (EF-Ts), dimerisation domain"/>
    <property type="match status" value="1"/>
</dbReference>
<feature type="domain" description="Translation elongation factor EFTs/EF1B dimerisation" evidence="3">
    <location>
        <begin position="2"/>
        <end position="75"/>
    </location>
</feature>
<dbReference type="InterPro" id="IPR001816">
    <property type="entry name" value="Transl_elong_EFTs/EF1B"/>
</dbReference>
<keyword evidence="1" id="KW-0251">Elongation factor</keyword>
<sequence>RDVHRQWAIKEGKPEKVIDRIVDGRMKEFYSQVCLIEQPYIKDEEETIQDLIHGVVGRLGEKMSVARFIRFRVGETAGD</sequence>
<dbReference type="HAMAP" id="MF_00050">
    <property type="entry name" value="EF_Ts"/>
    <property type="match status" value="1"/>
</dbReference>
<evidence type="ECO:0000256" key="1">
    <source>
        <dbReference type="ARBA" id="ARBA00022768"/>
    </source>
</evidence>
<gene>
    <name evidence="4" type="ORF">S01H1_46489</name>
</gene>
<dbReference type="Pfam" id="PF00889">
    <property type="entry name" value="EF_TS"/>
    <property type="match status" value="1"/>
</dbReference>
<dbReference type="InterPro" id="IPR036402">
    <property type="entry name" value="EF-Ts_dimer_sf"/>
</dbReference>
<accession>X0VAJ1</accession>
<evidence type="ECO:0000256" key="2">
    <source>
        <dbReference type="ARBA" id="ARBA00022917"/>
    </source>
</evidence>
<dbReference type="EMBL" id="BARS01029770">
    <property type="protein sequence ID" value="GAG08352.1"/>
    <property type="molecule type" value="Genomic_DNA"/>
</dbReference>
<dbReference type="AlphaFoldDB" id="X0VAJ1"/>
<dbReference type="GO" id="GO:0003746">
    <property type="term" value="F:translation elongation factor activity"/>
    <property type="evidence" value="ECO:0007669"/>
    <property type="project" value="UniProtKB-KW"/>
</dbReference>
<dbReference type="Gene3D" id="3.30.479.20">
    <property type="entry name" value="Elongation factor Ts, dimerisation domain"/>
    <property type="match status" value="1"/>
</dbReference>
<name>X0VAJ1_9ZZZZ</name>
<evidence type="ECO:0000259" key="3">
    <source>
        <dbReference type="Pfam" id="PF00889"/>
    </source>
</evidence>
<dbReference type="PANTHER" id="PTHR11741:SF0">
    <property type="entry name" value="ELONGATION FACTOR TS, MITOCHONDRIAL"/>
    <property type="match status" value="1"/>
</dbReference>
<comment type="caution">
    <text evidence="4">The sequence shown here is derived from an EMBL/GenBank/DDBJ whole genome shotgun (WGS) entry which is preliminary data.</text>
</comment>